<evidence type="ECO:0000313" key="4">
    <source>
        <dbReference type="EMBL" id="KAK8035499.1"/>
    </source>
</evidence>
<proteinExistence type="predicted"/>
<dbReference type="EMBL" id="JAQQWK010000009">
    <property type="protein sequence ID" value="KAK8035499.1"/>
    <property type="molecule type" value="Genomic_DNA"/>
</dbReference>
<sequence>MGPPRKRAREDSSDSNEEQLEVIHPEDVTIVIFCAMAYESVAVKYTLDEEFKCSSKSTGRGTYIYSFGRIKEHNIVIARPVNMGPVNAAQFAATKVTQQFTNVRLALLVGIGAGISIDKIYIRLGDVAISVPRDNHPGVVQYDFGEFESNGNFPLKDCLSTPPRILISRIGALKEDEMMDKMMDKKPLKKLLRRLTKKHMFSRPSHDDILFNPEFPHRAKGSDCSACQFASDVRIALRDSRRTPDQPYVHRGLILLGGGVIKNPKDWDRFRRGYEDTICFEIKAAGILNEILCLLPSPWPLADTVSSHTDIPISPQVCVGMIETPPTVSLSSLSETAFSSNSPGSEELVNSSNEPLPLPDTQEILTEVMEARASWECTQCSERFADRRRLSIHRRKHTLVCPVVDCPRRTEGFSTDRDRNRHLWANHEDYAKQHNTHSEMKRCEVPGCSMICRADNLKRHMKKRHKIKKGRLDRGLQ</sequence>
<keyword evidence="1" id="KW-0479">Metal-binding</keyword>
<accession>A0ABR1SMF0</accession>
<dbReference type="Gene3D" id="3.30.160.60">
    <property type="entry name" value="Classic Zinc Finger"/>
    <property type="match status" value="1"/>
</dbReference>
<dbReference type="InterPro" id="IPR013087">
    <property type="entry name" value="Znf_C2H2_type"/>
</dbReference>
<protein>
    <submittedName>
        <fullName evidence="4">Purine and uridine phosphorylase</fullName>
    </submittedName>
</protein>
<comment type="caution">
    <text evidence="4">The sequence shown here is derived from an EMBL/GenBank/DDBJ whole genome shotgun (WGS) entry which is preliminary data.</text>
</comment>
<dbReference type="PANTHER" id="PTHR46082:SF6">
    <property type="entry name" value="AAA+ ATPASE DOMAIN-CONTAINING PROTEIN-RELATED"/>
    <property type="match status" value="1"/>
</dbReference>
<dbReference type="PROSITE" id="PS50157">
    <property type="entry name" value="ZINC_FINGER_C2H2_2"/>
    <property type="match status" value="1"/>
</dbReference>
<gene>
    <name evidence="4" type="ORF">PG993_010494</name>
</gene>
<dbReference type="PROSITE" id="PS00028">
    <property type="entry name" value="ZINC_FINGER_C2H2_1"/>
    <property type="match status" value="1"/>
</dbReference>
<feature type="domain" description="C2H2-type" evidence="3">
    <location>
        <begin position="375"/>
        <end position="402"/>
    </location>
</feature>
<evidence type="ECO:0000259" key="3">
    <source>
        <dbReference type="PROSITE" id="PS50157"/>
    </source>
</evidence>
<feature type="region of interest" description="Disordered" evidence="2">
    <location>
        <begin position="334"/>
        <end position="357"/>
    </location>
</feature>
<dbReference type="InterPro" id="IPR035994">
    <property type="entry name" value="Nucleoside_phosphorylase_sf"/>
</dbReference>
<dbReference type="InterPro" id="IPR053137">
    <property type="entry name" value="NLR-like"/>
</dbReference>
<dbReference type="SUPFAM" id="SSF53167">
    <property type="entry name" value="Purine and uridine phosphorylases"/>
    <property type="match status" value="1"/>
</dbReference>
<keyword evidence="1" id="KW-0862">Zinc</keyword>
<dbReference type="Gene3D" id="3.40.50.1580">
    <property type="entry name" value="Nucleoside phosphorylase domain"/>
    <property type="match status" value="1"/>
</dbReference>
<organism evidence="4 5">
    <name type="scientific">Apiospora rasikravindrae</name>
    <dbReference type="NCBI Taxonomy" id="990691"/>
    <lineage>
        <taxon>Eukaryota</taxon>
        <taxon>Fungi</taxon>
        <taxon>Dikarya</taxon>
        <taxon>Ascomycota</taxon>
        <taxon>Pezizomycotina</taxon>
        <taxon>Sordariomycetes</taxon>
        <taxon>Xylariomycetidae</taxon>
        <taxon>Amphisphaeriales</taxon>
        <taxon>Apiosporaceae</taxon>
        <taxon>Apiospora</taxon>
    </lineage>
</organism>
<keyword evidence="5" id="KW-1185">Reference proteome</keyword>
<evidence type="ECO:0000256" key="2">
    <source>
        <dbReference type="SAM" id="MobiDB-lite"/>
    </source>
</evidence>
<dbReference type="PANTHER" id="PTHR46082">
    <property type="entry name" value="ATP/GTP-BINDING PROTEIN-RELATED"/>
    <property type="match status" value="1"/>
</dbReference>
<reference evidence="4 5" key="1">
    <citation type="submission" date="2023-01" db="EMBL/GenBank/DDBJ databases">
        <title>Analysis of 21 Apiospora genomes using comparative genomics revels a genus with tremendous synthesis potential of carbohydrate active enzymes and secondary metabolites.</title>
        <authorList>
            <person name="Sorensen T."/>
        </authorList>
    </citation>
    <scope>NUCLEOTIDE SEQUENCE [LARGE SCALE GENOMIC DNA]</scope>
    <source>
        <strain evidence="4 5">CBS 33761</strain>
    </source>
</reference>
<evidence type="ECO:0000313" key="5">
    <source>
        <dbReference type="Proteomes" id="UP001444661"/>
    </source>
</evidence>
<name>A0ABR1SMF0_9PEZI</name>
<dbReference type="Proteomes" id="UP001444661">
    <property type="component" value="Unassembled WGS sequence"/>
</dbReference>
<evidence type="ECO:0000256" key="1">
    <source>
        <dbReference type="PROSITE-ProRule" id="PRU00042"/>
    </source>
</evidence>
<keyword evidence="1" id="KW-0863">Zinc-finger</keyword>
<dbReference type="SMART" id="SM00355">
    <property type="entry name" value="ZnF_C2H2"/>
    <property type="match status" value="3"/>
</dbReference>